<name>A0A8S3YKL4_9EUPU</name>
<dbReference type="OrthoDB" id="2325716at2759"/>
<dbReference type="SUPFAM" id="SSF52540">
    <property type="entry name" value="P-loop containing nucleoside triphosphate hydrolases"/>
    <property type="match status" value="1"/>
</dbReference>
<dbReference type="Pfam" id="PF13424">
    <property type="entry name" value="TPR_12"/>
    <property type="match status" value="1"/>
</dbReference>
<evidence type="ECO:0000256" key="2">
    <source>
        <dbReference type="SAM" id="MobiDB-lite"/>
    </source>
</evidence>
<reference evidence="3" key="1">
    <citation type="submission" date="2021-04" db="EMBL/GenBank/DDBJ databases">
        <authorList>
            <consortium name="Molecular Ecology Group"/>
        </authorList>
    </citation>
    <scope>NUCLEOTIDE SEQUENCE</scope>
</reference>
<sequence length="1641" mass="185595">MSGKGSFELRKPVSPYICSTPLDFNKERQFLSDVVFPKLNDLCKSRGAYFNPVDLRWKPADAKTEEGLLLKTSLNAITHCVPFFLCLLGETYGPFRDDSAARLLLPQYAGQLDIPRDLDWLDKNLVLAASGGHSWVLQEGNQYKSITELEVTQAVLLTQSPHATLYYRRSDHLDSHLVPTVENKQEAKTDLSLYSSESEQAKGKIHYLKQRLVNRGVSVKYFSTVEELEKLVLEDWAEIIDLCLPPLLHDVQLLDTVEYKEWMDQEVFLNRDVELFVSTPDVEETLEQLTVFALTCTRETASVRRDHEISRSPAWSKDGHDVWALYKHKTGQTSESRNISVVLFDGDRGAGKSALVGRWFHEFKKDNPDICLISHAVSASRRSSDIIHFLKYCTRKLRQRFLLSETYDANSLCAAIENDTDNADDSLLLVSEAFVAAISLGPCVILLDGQLPTTCRVIFVSTSSDISHHCLSRRPDTLVLNLPVSLKRPSTTVAMIQKHFPTLSDLIGEKALTRLAQLKLMQTALGAKMIGCELLLFSGYSNLNAFMEEYAEVWSLRDFWTICVQNWTKEYSWTSKDAPRELSFIDGGFCYSGWVIDSLSLILLSRNGLTQDQILSILKMIGYDGDLEVTNYDYLKFKLAASASLQEVGDGCLIFGHRYIQNIAEYILFGSFESSSHDPAHIIRTASISRRQLYHTYLARYFSQQLLNVQILQELPWHLMFSGDILSLVNCLTNWNFLLKVVTSDSTFWLQDLKIYWSVCQVKGYHPDLEYLKLIEEAGVVDVTDVQVVEDKYNQSGMMTSRERTSTPILLFTRLHHKEEIHQTREELQADVCACDVADKATNRKFSDSVFVTQCHSGLCDQQPLVTIRREVEGLSDVAFLGWFLAKFLDQINEREAGKIILSSLMKYIQQKCSQTTETHILLSRYHHFVGQCYETFSDLDTADKKYKLALRSIMAAIDLDDEMICEESTQYLKGLLLNCLGHIRILKGQNSEAAELLEEALDCIRDNSDCFVLKSAIYYNLGLVCSCQHNYIQAETHLRESVRLRIRWFGWRHPLVAEALVALAQLLAEPSNTRGQDLVQAKDLYKQALHIQQKCFGPSHLSVASVLYELGSLLAAEDSRLAKLEAQDCLRQSLDLRVTHLGSRHPFTIESQQKLTQVNVDLQLKNYEFGSGKYAASSSALVRCDISSMMPARANRKPFSAVSLPESGQVRRSKKGQRFHSAYSEDNTSEWSPNNGGLKRESTLLSMTSASERLLSTPLTGIPRLLYMKKHGHSCQGFRQHGNTGIKQMEEAEIKISKNENDSRVVTENELSQSETGVAVNLRSIDEGQHGSMQDYTAENIDEEINQAVNGNFHNIQPVTVDIHHTGDNNVSKETGQKMLSNPNLNAHTEITGAQSLDNEKKTISVHPASSPQRLLQRYRKYSLIDRPQTNTSKSRKTSSFPHRLWSGRSSITAASLYNSSHLSHCKIPGRYDITVGNSRSMSGPHSDLTSLLGDPPCPRQTSNVLNHRSAWYHVPGRYATPQHRYPSKRMQRTKSSKDIEFTVTQKWQHPISKQQEQEDLRNQSEKENLVLNGTYLLHSRNAMISNKDNFSMLPRFVFSQNSGESLKVSGLEMPRGGHPNHGSASQSRAVQFQKNNILA</sequence>
<feature type="region of interest" description="Disordered" evidence="2">
    <location>
        <begin position="1610"/>
        <end position="1641"/>
    </location>
</feature>
<dbReference type="InterPro" id="IPR019734">
    <property type="entry name" value="TPR_rpt"/>
</dbReference>
<dbReference type="SUPFAM" id="SSF48452">
    <property type="entry name" value="TPR-like"/>
    <property type="match status" value="1"/>
</dbReference>
<evidence type="ECO:0000313" key="4">
    <source>
        <dbReference type="Proteomes" id="UP000678393"/>
    </source>
</evidence>
<evidence type="ECO:0000256" key="1">
    <source>
        <dbReference type="ARBA" id="ARBA00022737"/>
    </source>
</evidence>
<keyword evidence="1" id="KW-0677">Repeat</keyword>
<keyword evidence="4" id="KW-1185">Reference proteome</keyword>
<feature type="region of interest" description="Disordered" evidence="2">
    <location>
        <begin position="1205"/>
        <end position="1238"/>
    </location>
</feature>
<protein>
    <submittedName>
        <fullName evidence="3">Uncharacterized protein</fullName>
    </submittedName>
</protein>
<gene>
    <name evidence="3" type="ORF">CUNI_LOCUS1460</name>
</gene>
<dbReference type="SMART" id="SM00028">
    <property type="entry name" value="TPR"/>
    <property type="match status" value="3"/>
</dbReference>
<dbReference type="InterPro" id="IPR051191">
    <property type="entry name" value="DCAF12"/>
</dbReference>
<dbReference type="Proteomes" id="UP000678393">
    <property type="component" value="Unassembled WGS sequence"/>
</dbReference>
<dbReference type="Gene3D" id="1.25.40.10">
    <property type="entry name" value="Tetratricopeptide repeat domain"/>
    <property type="match status" value="1"/>
</dbReference>
<dbReference type="PANTHER" id="PTHR19860">
    <property type="entry name" value="DDB1- AND CUL4-ASSOCIATED FACTOR 12-RELATED"/>
    <property type="match status" value="1"/>
</dbReference>
<dbReference type="EMBL" id="CAJHNH020000180">
    <property type="protein sequence ID" value="CAG5115902.1"/>
    <property type="molecule type" value="Genomic_DNA"/>
</dbReference>
<dbReference type="InterPro" id="IPR011990">
    <property type="entry name" value="TPR-like_helical_dom_sf"/>
</dbReference>
<dbReference type="GO" id="GO:0080008">
    <property type="term" value="C:Cul4-RING E3 ubiquitin ligase complex"/>
    <property type="evidence" value="ECO:0007669"/>
    <property type="project" value="TreeGrafter"/>
</dbReference>
<organism evidence="3 4">
    <name type="scientific">Candidula unifasciata</name>
    <dbReference type="NCBI Taxonomy" id="100452"/>
    <lineage>
        <taxon>Eukaryota</taxon>
        <taxon>Metazoa</taxon>
        <taxon>Spiralia</taxon>
        <taxon>Lophotrochozoa</taxon>
        <taxon>Mollusca</taxon>
        <taxon>Gastropoda</taxon>
        <taxon>Heterobranchia</taxon>
        <taxon>Euthyneura</taxon>
        <taxon>Panpulmonata</taxon>
        <taxon>Eupulmonata</taxon>
        <taxon>Stylommatophora</taxon>
        <taxon>Helicina</taxon>
        <taxon>Helicoidea</taxon>
        <taxon>Geomitridae</taxon>
        <taxon>Candidula</taxon>
    </lineage>
</organism>
<feature type="compositionally biased region" description="Polar residues" evidence="2">
    <location>
        <begin position="1225"/>
        <end position="1236"/>
    </location>
</feature>
<feature type="compositionally biased region" description="Polar residues" evidence="2">
    <location>
        <begin position="1624"/>
        <end position="1641"/>
    </location>
</feature>
<dbReference type="PANTHER" id="PTHR19860:SF18">
    <property type="entry name" value="DUF4062 DOMAIN-CONTAINING PROTEIN"/>
    <property type="match status" value="1"/>
</dbReference>
<dbReference type="InterPro" id="IPR027417">
    <property type="entry name" value="P-loop_NTPase"/>
</dbReference>
<proteinExistence type="predicted"/>
<evidence type="ECO:0000313" key="3">
    <source>
        <dbReference type="EMBL" id="CAG5115902.1"/>
    </source>
</evidence>
<accession>A0A8S3YKL4</accession>
<comment type="caution">
    <text evidence="3">The sequence shown here is derived from an EMBL/GenBank/DDBJ whole genome shotgun (WGS) entry which is preliminary data.</text>
</comment>